<dbReference type="EMBL" id="FQVC01000009">
    <property type="protein sequence ID" value="SHF53906.1"/>
    <property type="molecule type" value="Genomic_DNA"/>
</dbReference>
<proteinExistence type="predicted"/>
<accession>A0A1M5CGS8</accession>
<evidence type="ECO:0000256" key="1">
    <source>
        <dbReference type="SAM" id="MobiDB-lite"/>
    </source>
</evidence>
<feature type="region of interest" description="Disordered" evidence="1">
    <location>
        <begin position="1"/>
        <end position="31"/>
    </location>
</feature>
<dbReference type="Proteomes" id="UP000184533">
    <property type="component" value="Unassembled WGS sequence"/>
</dbReference>
<organism evidence="2 3">
    <name type="scientific">Devosia limi DSM 17137</name>
    <dbReference type="NCBI Taxonomy" id="1121477"/>
    <lineage>
        <taxon>Bacteria</taxon>
        <taxon>Pseudomonadati</taxon>
        <taxon>Pseudomonadota</taxon>
        <taxon>Alphaproteobacteria</taxon>
        <taxon>Hyphomicrobiales</taxon>
        <taxon>Devosiaceae</taxon>
        <taxon>Devosia</taxon>
    </lineage>
</organism>
<feature type="region of interest" description="Disordered" evidence="1">
    <location>
        <begin position="133"/>
        <end position="157"/>
    </location>
</feature>
<name>A0A1M5CGS8_9HYPH</name>
<feature type="region of interest" description="Disordered" evidence="1">
    <location>
        <begin position="217"/>
        <end position="247"/>
    </location>
</feature>
<feature type="compositionally biased region" description="Basic and acidic residues" evidence="1">
    <location>
        <begin position="223"/>
        <end position="232"/>
    </location>
</feature>
<dbReference type="AlphaFoldDB" id="A0A1M5CGS8"/>
<evidence type="ECO:0000313" key="2">
    <source>
        <dbReference type="EMBL" id="SHF53906.1"/>
    </source>
</evidence>
<reference evidence="2 3" key="1">
    <citation type="submission" date="2016-11" db="EMBL/GenBank/DDBJ databases">
        <authorList>
            <person name="Jaros S."/>
            <person name="Januszkiewicz K."/>
            <person name="Wedrychowicz H."/>
        </authorList>
    </citation>
    <scope>NUCLEOTIDE SEQUENCE [LARGE SCALE GENOMIC DNA]</scope>
    <source>
        <strain evidence="2 3">DSM 17137</strain>
    </source>
</reference>
<protein>
    <submittedName>
        <fullName evidence="2">Uncharacterized protein</fullName>
    </submittedName>
</protein>
<sequence>MRIEAGFAGTGPRRGHTVDPDRQVPCGTTGRARDQREGLLYSRPTSMLGRLMRSADPFSRSGRSRAALRCRHHHSSSTFHGRWFGRLIQGRIVRPIRGGGLGDRVSRRSFMGARKTRRPLSYWTAMAREQGVSVDSGSRARRRAGPSRSPYNRLRPKGAPVSPTCLSAFIHTHGRILNICRQVLALIRSVFSCKRLLSATAARRVRHVEMGQCQHRCSSAPLHGRDTDDDTRLSSSPKPSAGSVIPQSTRPRVFQIARASCFWSLVCGRPGRQS</sequence>
<evidence type="ECO:0000313" key="3">
    <source>
        <dbReference type="Proteomes" id="UP000184533"/>
    </source>
</evidence>
<gene>
    <name evidence="2" type="ORF">SAMN02745223_02909</name>
</gene>